<name>A0ABQ5S4Q2_9CHLO</name>
<feature type="region of interest" description="Disordered" evidence="2">
    <location>
        <begin position="284"/>
        <end position="305"/>
    </location>
</feature>
<evidence type="ECO:0000256" key="2">
    <source>
        <dbReference type="SAM" id="MobiDB-lite"/>
    </source>
</evidence>
<keyword evidence="5" id="KW-1185">Reference proteome</keyword>
<dbReference type="Proteomes" id="UP001165090">
    <property type="component" value="Unassembled WGS sequence"/>
</dbReference>
<accession>A0ABQ5S4Q2</accession>
<dbReference type="EC" id="3.1.3.48" evidence="1"/>
<dbReference type="EMBL" id="BSDZ01000020">
    <property type="protein sequence ID" value="GLI64599.1"/>
    <property type="molecule type" value="Genomic_DNA"/>
</dbReference>
<dbReference type="SMART" id="SM00226">
    <property type="entry name" value="LMWPc"/>
    <property type="match status" value="1"/>
</dbReference>
<feature type="compositionally biased region" description="Gly residues" evidence="2">
    <location>
        <begin position="285"/>
        <end position="294"/>
    </location>
</feature>
<organism evidence="4 5">
    <name type="scientific">Volvox africanus</name>
    <dbReference type="NCBI Taxonomy" id="51714"/>
    <lineage>
        <taxon>Eukaryota</taxon>
        <taxon>Viridiplantae</taxon>
        <taxon>Chlorophyta</taxon>
        <taxon>core chlorophytes</taxon>
        <taxon>Chlorophyceae</taxon>
        <taxon>CS clade</taxon>
        <taxon>Chlamydomonadales</taxon>
        <taxon>Volvocaceae</taxon>
        <taxon>Volvox</taxon>
    </lineage>
</organism>
<evidence type="ECO:0000259" key="3">
    <source>
        <dbReference type="SMART" id="SM00226"/>
    </source>
</evidence>
<gene>
    <name evidence="4" type="ORF">VaNZ11_007906</name>
</gene>
<protein>
    <recommendedName>
        <fullName evidence="1">protein-tyrosine-phosphatase</fullName>
        <ecNumber evidence="1">3.1.3.48</ecNumber>
    </recommendedName>
</protein>
<evidence type="ECO:0000256" key="1">
    <source>
        <dbReference type="ARBA" id="ARBA00013064"/>
    </source>
</evidence>
<evidence type="ECO:0000313" key="5">
    <source>
        <dbReference type="Proteomes" id="UP001165090"/>
    </source>
</evidence>
<dbReference type="PANTHER" id="PTHR11717">
    <property type="entry name" value="LOW MOLECULAR WEIGHT PROTEIN TYROSINE PHOSPHATASE"/>
    <property type="match status" value="1"/>
</dbReference>
<dbReference type="SUPFAM" id="SSF52788">
    <property type="entry name" value="Phosphotyrosine protein phosphatases I"/>
    <property type="match status" value="1"/>
</dbReference>
<dbReference type="PANTHER" id="PTHR11717:SF7">
    <property type="entry name" value="LOW MOLECULAR WEIGHT PHOSPHOTYROSINE PROTEIN PHOSPHATASE"/>
    <property type="match status" value="1"/>
</dbReference>
<dbReference type="InterPro" id="IPR050438">
    <property type="entry name" value="LMW_PTPase"/>
</dbReference>
<dbReference type="Gene3D" id="3.40.50.2300">
    <property type="match status" value="1"/>
</dbReference>
<evidence type="ECO:0000313" key="4">
    <source>
        <dbReference type="EMBL" id="GLI64599.1"/>
    </source>
</evidence>
<dbReference type="InterPro" id="IPR023485">
    <property type="entry name" value="Ptyr_pPase"/>
</dbReference>
<dbReference type="Pfam" id="PF01451">
    <property type="entry name" value="LMWPc"/>
    <property type="match status" value="1"/>
</dbReference>
<dbReference type="InterPro" id="IPR036196">
    <property type="entry name" value="Ptyr_pPase_sf"/>
</dbReference>
<sequence>MKTSFTCKERSSRSRNAREFAVDASIKLRSKISIVRLQDRTKAFQCSYQNARQADGHIQQLTESVERLVVEPVIRTAPWDEGRLRQQEEKPQACILLISESDMCRTVLAAASLREMLAEEGLEGRVEISTCGTRPYNLGEGPEPAAIAAVEALGLKTPVEHIARLFDPAYDILSYDLLLVMDKYTAGDVMREVSSFELINRTTHFSDKVRRLGEFLAPTATHGSAAASQYGGEADELDVEDPLYGNVGGEEEEQAVLRVARMIWESCRGLVRFLRELEQQESVRSGGGVDGGVMGPAPPTKQEGSVADAVAAAALGPALRAKVRTLGPTSWLSPPMLSPRVDLDSMPQF</sequence>
<proteinExistence type="predicted"/>
<comment type="caution">
    <text evidence="4">The sequence shown here is derived from an EMBL/GenBank/DDBJ whole genome shotgun (WGS) entry which is preliminary data.</text>
</comment>
<reference evidence="4 5" key="1">
    <citation type="journal article" date="2023" name="IScience">
        <title>Expanded male sex-determining region conserved during the evolution of homothallism in the green alga Volvox.</title>
        <authorList>
            <person name="Yamamoto K."/>
            <person name="Matsuzaki R."/>
            <person name="Mahakham W."/>
            <person name="Heman W."/>
            <person name="Sekimoto H."/>
            <person name="Kawachi M."/>
            <person name="Minakuchi Y."/>
            <person name="Toyoda A."/>
            <person name="Nozaki H."/>
        </authorList>
    </citation>
    <scope>NUCLEOTIDE SEQUENCE [LARGE SCALE GENOMIC DNA]</scope>
    <source>
        <strain evidence="4 5">NIES-4468</strain>
    </source>
</reference>
<feature type="domain" description="Phosphotyrosine protein phosphatase I" evidence="3">
    <location>
        <begin position="93"/>
        <end position="273"/>
    </location>
</feature>